<evidence type="ECO:0000256" key="4">
    <source>
        <dbReference type="ARBA" id="ARBA00023157"/>
    </source>
</evidence>
<keyword evidence="1" id="KW-0147">Chitin-binding</keyword>
<dbReference type="InterPro" id="IPR002557">
    <property type="entry name" value="Chitin-bd_dom"/>
</dbReference>
<evidence type="ECO:0000256" key="3">
    <source>
        <dbReference type="ARBA" id="ARBA00022737"/>
    </source>
</evidence>
<evidence type="ECO:0000256" key="5">
    <source>
        <dbReference type="ARBA" id="ARBA00023180"/>
    </source>
</evidence>
<feature type="compositionally biased region" description="Basic and acidic residues" evidence="6">
    <location>
        <begin position="369"/>
        <end position="396"/>
    </location>
</feature>
<dbReference type="SMART" id="SM00494">
    <property type="entry name" value="ChtBD2"/>
    <property type="match status" value="3"/>
</dbReference>
<feature type="domain" description="Chitin-binding type-2" evidence="7">
    <location>
        <begin position="58"/>
        <end position="116"/>
    </location>
</feature>
<dbReference type="Gene3D" id="2.170.140.10">
    <property type="entry name" value="Chitin binding domain"/>
    <property type="match status" value="3"/>
</dbReference>
<evidence type="ECO:0000256" key="6">
    <source>
        <dbReference type="SAM" id="MobiDB-lite"/>
    </source>
</evidence>
<feature type="region of interest" description="Disordered" evidence="6">
    <location>
        <begin position="359"/>
        <end position="409"/>
    </location>
</feature>
<dbReference type="EMBL" id="OB796877">
    <property type="protein sequence ID" value="CAD7433886.1"/>
    <property type="molecule type" value="Genomic_DNA"/>
</dbReference>
<feature type="compositionally biased region" description="Basic and acidic residues" evidence="6">
    <location>
        <begin position="1"/>
        <end position="10"/>
    </location>
</feature>
<dbReference type="FunFam" id="2.170.140.10:FF:000002">
    <property type="entry name" value="Gasp, isoform A"/>
    <property type="match status" value="1"/>
</dbReference>
<evidence type="ECO:0000313" key="8">
    <source>
        <dbReference type="EMBL" id="CAD7433886.1"/>
    </source>
</evidence>
<dbReference type="SUPFAM" id="SSF57625">
    <property type="entry name" value="Invertebrate chitin-binding proteins"/>
    <property type="match status" value="3"/>
</dbReference>
<feature type="region of interest" description="Disordered" evidence="6">
    <location>
        <begin position="1"/>
        <end position="33"/>
    </location>
</feature>
<evidence type="ECO:0000259" key="7">
    <source>
        <dbReference type="PROSITE" id="PS50940"/>
    </source>
</evidence>
<dbReference type="PANTHER" id="PTHR23301">
    <property type="entry name" value="CHITIN BINDING PERITROPHIN-A"/>
    <property type="match status" value="1"/>
</dbReference>
<organism evidence="8">
    <name type="scientific">Timema monikensis</name>
    <dbReference type="NCBI Taxonomy" id="170555"/>
    <lineage>
        <taxon>Eukaryota</taxon>
        <taxon>Metazoa</taxon>
        <taxon>Ecdysozoa</taxon>
        <taxon>Arthropoda</taxon>
        <taxon>Hexapoda</taxon>
        <taxon>Insecta</taxon>
        <taxon>Pterygota</taxon>
        <taxon>Neoptera</taxon>
        <taxon>Polyneoptera</taxon>
        <taxon>Phasmatodea</taxon>
        <taxon>Timematodea</taxon>
        <taxon>Timematoidea</taxon>
        <taxon>Timematidae</taxon>
        <taxon>Timema</taxon>
    </lineage>
</organism>
<dbReference type="AlphaFoldDB" id="A0A7R9HST7"/>
<keyword evidence="4" id="KW-1015">Disulfide bond</keyword>
<proteinExistence type="predicted"/>
<keyword evidence="3" id="KW-0677">Repeat</keyword>
<keyword evidence="5" id="KW-0325">Glycoprotein</keyword>
<evidence type="ECO:0000256" key="1">
    <source>
        <dbReference type="ARBA" id="ARBA00022669"/>
    </source>
</evidence>
<protein>
    <recommendedName>
        <fullName evidence="7">Chitin-binding type-2 domain-containing protein</fullName>
    </recommendedName>
</protein>
<dbReference type="InterPro" id="IPR036508">
    <property type="entry name" value="Chitin-bd_dom_sf"/>
</dbReference>
<gene>
    <name evidence="8" type="ORF">TMSB3V08_LOCUS10550</name>
</gene>
<accession>A0A7R9HST7</accession>
<dbReference type="Pfam" id="PF01607">
    <property type="entry name" value="CBM_14"/>
    <property type="match status" value="3"/>
</dbReference>
<name>A0A7R9HST7_9NEOP</name>
<feature type="compositionally biased region" description="Low complexity" evidence="6">
    <location>
        <begin position="15"/>
        <end position="33"/>
    </location>
</feature>
<dbReference type="InterPro" id="IPR051940">
    <property type="entry name" value="Chitin_bind-dev_reg"/>
</dbReference>
<evidence type="ECO:0000256" key="2">
    <source>
        <dbReference type="ARBA" id="ARBA00022729"/>
    </source>
</evidence>
<reference evidence="8" key="1">
    <citation type="submission" date="2020-11" db="EMBL/GenBank/DDBJ databases">
        <authorList>
            <person name="Tran Van P."/>
        </authorList>
    </citation>
    <scope>NUCLEOTIDE SEQUENCE</scope>
</reference>
<feature type="domain" description="Chitin-binding type-2" evidence="7">
    <location>
        <begin position="194"/>
        <end position="257"/>
    </location>
</feature>
<dbReference type="GO" id="GO:0005576">
    <property type="term" value="C:extracellular region"/>
    <property type="evidence" value="ECO:0007669"/>
    <property type="project" value="InterPro"/>
</dbReference>
<keyword evidence="2" id="KW-0732">Signal</keyword>
<sequence>MRSEVRRGEGDGQMSKLSSCLSSESQTRVSSSSDTKMQTTWTVLLLVATACINLSYGAFKCPEKDGQYEDPVQCDKYYECQDGKAKEKLCPDGLMFDETIRKINKCDQPFNVDCGDRIELQPPQGNNNCPRKNGFFSHPDPSNCHVFYNCIGGEYTEIACTSGLHFDEYQGICVWPDTAGRTGCGKTEDKLKDGFECPKEVQADGRGQVVSHPKYAHPEDCQKFYVCLSGVTPRELGCTIGEVYNDVTQMCDAPENVPGWNIAKHGALLFYRLTSILDSCLKLSVKNYPDHMLLKPDTIVPDGCMNSSTLLVTVDLEPLCASTSCPPGTPTRSSVSSRTKVLKRLFCLFGLSEDWYKDTPEATSKPKPKKPEEWYKDHPDFKVLYDDADGDGKKEQEEELNADDIRDWT</sequence>
<dbReference type="GO" id="GO:0008061">
    <property type="term" value="F:chitin binding"/>
    <property type="evidence" value="ECO:0007669"/>
    <property type="project" value="UniProtKB-KW"/>
</dbReference>
<feature type="domain" description="Chitin-binding type-2" evidence="7">
    <location>
        <begin position="126"/>
        <end position="186"/>
    </location>
</feature>
<dbReference type="PANTHER" id="PTHR23301:SF110">
    <property type="entry name" value="LD43683P-RELATED"/>
    <property type="match status" value="1"/>
</dbReference>
<dbReference type="PROSITE" id="PS50940">
    <property type="entry name" value="CHIT_BIND_II"/>
    <property type="match status" value="3"/>
</dbReference>